<gene>
    <name evidence="1" type="ORF">QWZ18_31490</name>
</gene>
<comment type="caution">
    <text evidence="1">The sequence shown here is derived from an EMBL/GenBank/DDBJ whole genome shotgun (WGS) entry which is preliminary data.</text>
</comment>
<name>A0ABT8AYM8_9HYPH</name>
<keyword evidence="2" id="KW-1185">Reference proteome</keyword>
<dbReference type="RefSeq" id="WP_238294130.1">
    <property type="nucleotide sequence ID" value="NZ_BPQS01000099.1"/>
</dbReference>
<dbReference type="Proteomes" id="UP001244297">
    <property type="component" value="Unassembled WGS sequence"/>
</dbReference>
<sequence>MATAPTIRDLRRAGEITDEDIDTAVDAYLAKPQVEPFRFASGYEIDLAAAVHAHQPAKAAVWDPDRSAKFKRNMLRTAILLAHPVKG</sequence>
<accession>A0ABT8AYM8</accession>
<evidence type="ECO:0000313" key="2">
    <source>
        <dbReference type="Proteomes" id="UP001244297"/>
    </source>
</evidence>
<evidence type="ECO:0000313" key="1">
    <source>
        <dbReference type="EMBL" id="MDN3575107.1"/>
    </source>
</evidence>
<organism evidence="1 2">
    <name type="scientific">Methylobacterium longum</name>
    <dbReference type="NCBI Taxonomy" id="767694"/>
    <lineage>
        <taxon>Bacteria</taxon>
        <taxon>Pseudomonadati</taxon>
        <taxon>Pseudomonadota</taxon>
        <taxon>Alphaproteobacteria</taxon>
        <taxon>Hyphomicrobiales</taxon>
        <taxon>Methylobacteriaceae</taxon>
        <taxon>Methylobacterium</taxon>
    </lineage>
</organism>
<reference evidence="2" key="1">
    <citation type="journal article" date="2019" name="Int. J. Syst. Evol. Microbiol.">
        <title>The Global Catalogue of Microorganisms (GCM) 10K type strain sequencing project: providing services to taxonomists for standard genome sequencing and annotation.</title>
        <authorList>
            <consortium name="The Broad Institute Genomics Platform"/>
            <consortium name="The Broad Institute Genome Sequencing Center for Infectious Disease"/>
            <person name="Wu L."/>
            <person name="Ma J."/>
        </authorList>
    </citation>
    <scope>NUCLEOTIDE SEQUENCE [LARGE SCALE GENOMIC DNA]</scope>
    <source>
        <strain evidence="2">CECT 7806</strain>
    </source>
</reference>
<proteinExistence type="predicted"/>
<dbReference type="EMBL" id="JAUFPT010000155">
    <property type="protein sequence ID" value="MDN3575107.1"/>
    <property type="molecule type" value="Genomic_DNA"/>
</dbReference>
<protein>
    <submittedName>
        <fullName evidence="1">Uncharacterized protein</fullName>
    </submittedName>
</protein>